<proteinExistence type="predicted"/>
<dbReference type="GO" id="GO:1990573">
    <property type="term" value="P:potassium ion import across plasma membrane"/>
    <property type="evidence" value="ECO:0007669"/>
    <property type="project" value="TreeGrafter"/>
</dbReference>
<dbReference type="AlphaFoldDB" id="A0A6V7XP92"/>
<comment type="caution">
    <text evidence="3">The sequence shown here is derived from an EMBL/GenBank/DDBJ whole genome shotgun (WGS) entry which is preliminary data.</text>
</comment>
<dbReference type="GO" id="GO:1902600">
    <property type="term" value="P:proton transmembrane transport"/>
    <property type="evidence" value="ECO:0007669"/>
    <property type="project" value="TreeGrafter"/>
</dbReference>
<dbReference type="GO" id="GO:0006883">
    <property type="term" value="P:intracellular sodium ion homeostasis"/>
    <property type="evidence" value="ECO:0007669"/>
    <property type="project" value="TreeGrafter"/>
</dbReference>
<dbReference type="Gene3D" id="1.20.1110.10">
    <property type="entry name" value="Calcium-transporting ATPase, transmembrane domain"/>
    <property type="match status" value="1"/>
</dbReference>
<dbReference type="InterPro" id="IPR050510">
    <property type="entry name" value="Cation_transp_ATPase_P-type"/>
</dbReference>
<comment type="subcellular location">
    <subcellularLocation>
        <location evidence="1">Cell membrane</location>
        <topology evidence="1">Multi-pass membrane protein</topology>
    </subcellularLocation>
</comment>
<dbReference type="EMBL" id="CAJEWN010001950">
    <property type="protein sequence ID" value="CAD2201091.1"/>
    <property type="molecule type" value="Genomic_DNA"/>
</dbReference>
<dbReference type="InterPro" id="IPR023214">
    <property type="entry name" value="HAD_sf"/>
</dbReference>
<reference evidence="3 4" key="1">
    <citation type="submission" date="2020-08" db="EMBL/GenBank/DDBJ databases">
        <authorList>
            <person name="Koutsovoulos G."/>
            <person name="Danchin GJ E."/>
        </authorList>
    </citation>
    <scope>NUCLEOTIDE SEQUENCE [LARGE SCALE GENOMIC DNA]</scope>
</reference>
<sequence length="45" mass="4895">MGVNGSDIARRAADIVLTDDNFASIVKGIEEGRLLFDNLSINLIF</sequence>
<evidence type="ECO:0000313" key="3">
    <source>
        <dbReference type="EMBL" id="CAD2201091.1"/>
    </source>
</evidence>
<organism evidence="3 4">
    <name type="scientific">Meloidogyne enterolobii</name>
    <name type="common">Root-knot nematode worm</name>
    <name type="synonym">Meloidogyne mayaguensis</name>
    <dbReference type="NCBI Taxonomy" id="390850"/>
    <lineage>
        <taxon>Eukaryota</taxon>
        <taxon>Metazoa</taxon>
        <taxon>Ecdysozoa</taxon>
        <taxon>Nematoda</taxon>
        <taxon>Chromadorea</taxon>
        <taxon>Rhabditida</taxon>
        <taxon>Tylenchina</taxon>
        <taxon>Tylenchomorpha</taxon>
        <taxon>Tylenchoidea</taxon>
        <taxon>Meloidogynidae</taxon>
        <taxon>Meloidogyninae</taxon>
        <taxon>Meloidogyne</taxon>
    </lineage>
</organism>
<dbReference type="GO" id="GO:0005391">
    <property type="term" value="F:P-type sodium:potassium-exchanging transporter activity"/>
    <property type="evidence" value="ECO:0007669"/>
    <property type="project" value="TreeGrafter"/>
</dbReference>
<keyword evidence="2" id="KW-1003">Cell membrane</keyword>
<dbReference type="PANTHER" id="PTHR43294">
    <property type="entry name" value="SODIUM/POTASSIUM-TRANSPORTING ATPASE SUBUNIT ALPHA"/>
    <property type="match status" value="1"/>
</dbReference>
<protein>
    <submittedName>
        <fullName evidence="3">Uncharacterized protein</fullName>
    </submittedName>
</protein>
<dbReference type="SUPFAM" id="SSF56784">
    <property type="entry name" value="HAD-like"/>
    <property type="match status" value="1"/>
</dbReference>
<dbReference type="PANTHER" id="PTHR43294:SF21">
    <property type="entry name" value="CATION TRANSPORTING ATPASE"/>
    <property type="match status" value="1"/>
</dbReference>
<dbReference type="GO" id="GO:0036376">
    <property type="term" value="P:sodium ion export across plasma membrane"/>
    <property type="evidence" value="ECO:0007669"/>
    <property type="project" value="TreeGrafter"/>
</dbReference>
<gene>
    <name evidence="3" type="ORF">MENT_LOCUS54618</name>
</gene>
<accession>A0A6V7XP92</accession>
<dbReference type="OrthoDB" id="3352408at2759"/>
<dbReference type="Proteomes" id="UP000580250">
    <property type="component" value="Unassembled WGS sequence"/>
</dbReference>
<dbReference type="InterPro" id="IPR036412">
    <property type="entry name" value="HAD-like_sf"/>
</dbReference>
<keyword evidence="2" id="KW-0472">Membrane</keyword>
<dbReference type="GO" id="GO:0030007">
    <property type="term" value="P:intracellular potassium ion homeostasis"/>
    <property type="evidence" value="ECO:0007669"/>
    <property type="project" value="TreeGrafter"/>
</dbReference>
<name>A0A6V7XP92_MELEN</name>
<dbReference type="GO" id="GO:0005886">
    <property type="term" value="C:plasma membrane"/>
    <property type="evidence" value="ECO:0007669"/>
    <property type="project" value="UniProtKB-SubCell"/>
</dbReference>
<evidence type="ECO:0000256" key="1">
    <source>
        <dbReference type="ARBA" id="ARBA00004651"/>
    </source>
</evidence>
<dbReference type="Gene3D" id="3.40.50.1000">
    <property type="entry name" value="HAD superfamily/HAD-like"/>
    <property type="match status" value="1"/>
</dbReference>
<evidence type="ECO:0000313" key="4">
    <source>
        <dbReference type="Proteomes" id="UP000580250"/>
    </source>
</evidence>
<evidence type="ECO:0000256" key="2">
    <source>
        <dbReference type="ARBA" id="ARBA00022475"/>
    </source>
</evidence>